<keyword evidence="2" id="KW-0732">Signal</keyword>
<name>A0A250JE34_9BACT</name>
<feature type="signal peptide" evidence="2">
    <location>
        <begin position="1"/>
        <end position="23"/>
    </location>
</feature>
<dbReference type="Proteomes" id="UP000217257">
    <property type="component" value="Chromosome"/>
</dbReference>
<sequence length="470" mass="48495">MAKRYVVGALMGALMLVVTGCPSGDDNPVPPPGDAGTQQPDDAGTTPPPGDAGTQQPDDGGTQQPGDMTLNEGEACTTTASCMAGLYCAESKCAPLHIAVTVGPVGSAQTPSYAVVVPFNKAVSPTRLSEDSATTNKFPRWNPAGSAVAFVEIAADNTVSLVSRGIPFSAAQAATPLATGAADAANTTDFRYMEWEPSSTIAWSQSSATATTGIWTYGGSGPAVSTTQTGVFPSWASDGASFVYSANGLGLLKRVLGETSSSSVSGVSTTAEQPLHNKANGVVLYLDAKGQEEASILTPLTGLYTINTAAAASTPNEIALARDEGAASATGQLKSYIANHTWAPGGTHVAYVRVFYFKPLVGDAYLCSGANCGGQQGNVVYVRRIDPATGAPAGDELKFADEATLPSFSPDGQFLAYVSGAQLKVQKIDPAATTAETIKVGTLISHNWSGENHRVLSNRGDDHRPRWQPR</sequence>
<dbReference type="PROSITE" id="PS51257">
    <property type="entry name" value="PROKAR_LIPOPROTEIN"/>
    <property type="match status" value="1"/>
</dbReference>
<dbReference type="KEGG" id="cfus:CYFUS_007326"/>
<evidence type="ECO:0008006" key="5">
    <source>
        <dbReference type="Google" id="ProtNLM"/>
    </source>
</evidence>
<accession>A0A250JE34</accession>
<feature type="compositionally biased region" description="Low complexity" evidence="1">
    <location>
        <begin position="37"/>
        <end position="67"/>
    </location>
</feature>
<evidence type="ECO:0000313" key="3">
    <source>
        <dbReference type="EMBL" id="ATB41850.1"/>
    </source>
</evidence>
<evidence type="ECO:0000313" key="4">
    <source>
        <dbReference type="Proteomes" id="UP000217257"/>
    </source>
</evidence>
<dbReference type="Pfam" id="PF07676">
    <property type="entry name" value="PD40"/>
    <property type="match status" value="1"/>
</dbReference>
<reference evidence="3 4" key="1">
    <citation type="submission" date="2017-06" db="EMBL/GenBank/DDBJ databases">
        <title>Sequencing and comparative analysis of myxobacterial genomes.</title>
        <authorList>
            <person name="Rupp O."/>
            <person name="Goesmann A."/>
            <person name="Sogaard-Andersen L."/>
        </authorList>
    </citation>
    <scope>NUCLEOTIDE SEQUENCE [LARGE SCALE GENOMIC DNA]</scope>
    <source>
        <strain evidence="3 4">DSM 52655</strain>
    </source>
</reference>
<dbReference type="EMBL" id="CP022098">
    <property type="protein sequence ID" value="ATB41850.1"/>
    <property type="molecule type" value="Genomic_DNA"/>
</dbReference>
<protein>
    <recommendedName>
        <fullName evidence="5">Lipoprotein</fullName>
    </recommendedName>
</protein>
<dbReference type="InterPro" id="IPR011044">
    <property type="entry name" value="Quino_amine_DH_bsu"/>
</dbReference>
<feature type="region of interest" description="Disordered" evidence="1">
    <location>
        <begin position="23"/>
        <end position="72"/>
    </location>
</feature>
<dbReference type="SUPFAM" id="SSF50969">
    <property type="entry name" value="YVTN repeat-like/Quinoprotein amine dehydrogenase"/>
    <property type="match status" value="1"/>
</dbReference>
<dbReference type="SUPFAM" id="SSF82171">
    <property type="entry name" value="DPP6 N-terminal domain-like"/>
    <property type="match status" value="1"/>
</dbReference>
<dbReference type="InterPro" id="IPR011042">
    <property type="entry name" value="6-blade_b-propeller_TolB-like"/>
</dbReference>
<organism evidence="3 4">
    <name type="scientific">Cystobacter fuscus</name>
    <dbReference type="NCBI Taxonomy" id="43"/>
    <lineage>
        <taxon>Bacteria</taxon>
        <taxon>Pseudomonadati</taxon>
        <taxon>Myxococcota</taxon>
        <taxon>Myxococcia</taxon>
        <taxon>Myxococcales</taxon>
        <taxon>Cystobacterineae</taxon>
        <taxon>Archangiaceae</taxon>
        <taxon>Cystobacter</taxon>
    </lineage>
</organism>
<gene>
    <name evidence="3" type="ORF">CYFUS_007326</name>
</gene>
<dbReference type="Gene3D" id="2.120.10.30">
    <property type="entry name" value="TolB, C-terminal domain"/>
    <property type="match status" value="1"/>
</dbReference>
<feature type="chain" id="PRO_5012445264" description="Lipoprotein" evidence="2">
    <location>
        <begin position="24"/>
        <end position="470"/>
    </location>
</feature>
<proteinExistence type="predicted"/>
<dbReference type="InterPro" id="IPR011659">
    <property type="entry name" value="WD40"/>
</dbReference>
<dbReference type="AlphaFoldDB" id="A0A250JE34"/>
<evidence type="ECO:0000256" key="1">
    <source>
        <dbReference type="SAM" id="MobiDB-lite"/>
    </source>
</evidence>
<evidence type="ECO:0000256" key="2">
    <source>
        <dbReference type="SAM" id="SignalP"/>
    </source>
</evidence>
<dbReference type="RefSeq" id="WP_157758876.1">
    <property type="nucleotide sequence ID" value="NZ_CP022098.1"/>
</dbReference>